<sequence length="80" mass="9337">MHNEFKPYLRVPSVRYMGSAINGEVMWKCAISTCSFEYERRTLKQLVVLVVVARDICTTIKDAVNVYSFSFLKNNQELKR</sequence>
<dbReference type="EMBL" id="CCYD01002371">
    <property type="protein sequence ID" value="CEG47079.1"/>
    <property type="molecule type" value="Genomic_DNA"/>
</dbReference>
<accession>A0A0P1AZN6</accession>
<name>A0A0P1AZN6_PLAHL</name>
<proteinExistence type="predicted"/>
<dbReference type="Proteomes" id="UP000054928">
    <property type="component" value="Unassembled WGS sequence"/>
</dbReference>
<evidence type="ECO:0000313" key="2">
    <source>
        <dbReference type="Proteomes" id="UP000054928"/>
    </source>
</evidence>
<evidence type="ECO:0000313" key="1">
    <source>
        <dbReference type="EMBL" id="CEG47079.1"/>
    </source>
</evidence>
<dbReference type="RefSeq" id="XP_024583448.1">
    <property type="nucleotide sequence ID" value="XM_024718007.2"/>
</dbReference>
<reference evidence="2" key="1">
    <citation type="submission" date="2014-09" db="EMBL/GenBank/DDBJ databases">
        <authorList>
            <person name="Sharma Rahul"/>
            <person name="Thines Marco"/>
        </authorList>
    </citation>
    <scope>NUCLEOTIDE SEQUENCE [LARGE SCALE GENOMIC DNA]</scope>
</reference>
<organism evidence="1 2">
    <name type="scientific">Plasmopara halstedii</name>
    <name type="common">Downy mildew of sunflower</name>
    <dbReference type="NCBI Taxonomy" id="4781"/>
    <lineage>
        <taxon>Eukaryota</taxon>
        <taxon>Sar</taxon>
        <taxon>Stramenopiles</taxon>
        <taxon>Oomycota</taxon>
        <taxon>Peronosporomycetes</taxon>
        <taxon>Peronosporales</taxon>
        <taxon>Peronosporaceae</taxon>
        <taxon>Plasmopara</taxon>
    </lineage>
</organism>
<dbReference type="GeneID" id="36410000"/>
<keyword evidence="2" id="KW-1185">Reference proteome</keyword>
<protein>
    <submittedName>
        <fullName evidence="1">Uncharacterized protein</fullName>
    </submittedName>
</protein>
<dbReference type="AlphaFoldDB" id="A0A0P1AZN6"/>